<feature type="transmembrane region" description="Helical" evidence="5">
    <location>
        <begin position="98"/>
        <end position="116"/>
    </location>
</feature>
<dbReference type="EMBL" id="MHKQ01000013">
    <property type="protein sequence ID" value="OGY94043.1"/>
    <property type="molecule type" value="Genomic_DNA"/>
</dbReference>
<feature type="transmembrane region" description="Helical" evidence="5">
    <location>
        <begin position="42"/>
        <end position="60"/>
    </location>
</feature>
<proteinExistence type="inferred from homology"/>
<dbReference type="PANTHER" id="PTHR43701:SF2">
    <property type="entry name" value="MEMBRANE TRANSPORTER PROTEIN YJNA-RELATED"/>
    <property type="match status" value="1"/>
</dbReference>
<dbReference type="Pfam" id="PF01925">
    <property type="entry name" value="TauE"/>
    <property type="match status" value="1"/>
</dbReference>
<accession>A0A1G2BXY0</accession>
<comment type="similarity">
    <text evidence="5">Belongs to the 4-toluene sulfonate uptake permease (TSUP) (TC 2.A.102) family.</text>
</comment>
<protein>
    <recommendedName>
        <fullName evidence="5">Probable membrane transporter protein</fullName>
    </recommendedName>
</protein>
<dbReference type="GO" id="GO:0005886">
    <property type="term" value="C:plasma membrane"/>
    <property type="evidence" value="ECO:0007669"/>
    <property type="project" value="UniProtKB-SubCell"/>
</dbReference>
<comment type="caution">
    <text evidence="6">The sequence shown here is derived from an EMBL/GenBank/DDBJ whole genome shotgun (WGS) entry which is preliminary data.</text>
</comment>
<dbReference type="Proteomes" id="UP000177626">
    <property type="component" value="Unassembled WGS sequence"/>
</dbReference>
<evidence type="ECO:0000256" key="1">
    <source>
        <dbReference type="ARBA" id="ARBA00004141"/>
    </source>
</evidence>
<feature type="transmembrane region" description="Helical" evidence="5">
    <location>
        <begin position="7"/>
        <end position="36"/>
    </location>
</feature>
<evidence type="ECO:0000256" key="5">
    <source>
        <dbReference type="RuleBase" id="RU363041"/>
    </source>
</evidence>
<name>A0A1G2BXY0_9BACT</name>
<keyword evidence="3 5" id="KW-1133">Transmembrane helix</keyword>
<feature type="transmembrane region" description="Helical" evidence="5">
    <location>
        <begin position="72"/>
        <end position="92"/>
    </location>
</feature>
<keyword evidence="2 5" id="KW-0812">Transmembrane</keyword>
<evidence type="ECO:0000256" key="3">
    <source>
        <dbReference type="ARBA" id="ARBA00022989"/>
    </source>
</evidence>
<dbReference type="InterPro" id="IPR002781">
    <property type="entry name" value="TM_pro_TauE-like"/>
</dbReference>
<sequence length="245" mass="26720">MEIKLIIILIIGIASGFIGAIAGAGGLISISFLLFLGIPPQITLATNKFGGMGLSIGALFKFIKEKKIIWRYAILLSFFGILGSLFGSYILINIDLAFLQKLIGILLIVLAPTIFFKRSFGLEEKQVSRQREIFGCLLYFFVAIIASFFGGLGFITISIVIFFFGLSIIRANATELFSYSIFSLSAVIIFALHGLIDYKIGIALFFGMLLGGYLGAHLAIKKGNQWVKLVFSVVIIIAAIKILLS</sequence>
<organism evidence="6 7">
    <name type="scientific">Candidatus Komeilibacteria bacterium RIFOXYC1_FULL_37_11</name>
    <dbReference type="NCBI Taxonomy" id="1798555"/>
    <lineage>
        <taxon>Bacteria</taxon>
        <taxon>Candidatus Komeiliibacteriota</taxon>
    </lineage>
</organism>
<keyword evidence="4 5" id="KW-0472">Membrane</keyword>
<dbReference type="PANTHER" id="PTHR43701">
    <property type="entry name" value="MEMBRANE TRANSPORTER PROTEIN MJ0441-RELATED"/>
    <property type="match status" value="1"/>
</dbReference>
<gene>
    <name evidence="6" type="ORF">A2406_00210</name>
</gene>
<evidence type="ECO:0000256" key="2">
    <source>
        <dbReference type="ARBA" id="ARBA00022692"/>
    </source>
</evidence>
<reference evidence="6 7" key="1">
    <citation type="journal article" date="2016" name="Nat. Commun.">
        <title>Thousands of microbial genomes shed light on interconnected biogeochemical processes in an aquifer system.</title>
        <authorList>
            <person name="Anantharaman K."/>
            <person name="Brown C.T."/>
            <person name="Hug L.A."/>
            <person name="Sharon I."/>
            <person name="Castelle C.J."/>
            <person name="Probst A.J."/>
            <person name="Thomas B.C."/>
            <person name="Singh A."/>
            <person name="Wilkins M.J."/>
            <person name="Karaoz U."/>
            <person name="Brodie E.L."/>
            <person name="Williams K.H."/>
            <person name="Hubbard S.S."/>
            <person name="Banfield J.F."/>
        </authorList>
    </citation>
    <scope>NUCLEOTIDE SEQUENCE [LARGE SCALE GENOMIC DNA]</scope>
</reference>
<feature type="transmembrane region" description="Helical" evidence="5">
    <location>
        <begin position="176"/>
        <end position="195"/>
    </location>
</feature>
<feature type="transmembrane region" description="Helical" evidence="5">
    <location>
        <begin position="137"/>
        <end position="164"/>
    </location>
</feature>
<keyword evidence="5" id="KW-1003">Cell membrane</keyword>
<evidence type="ECO:0000256" key="4">
    <source>
        <dbReference type="ARBA" id="ARBA00023136"/>
    </source>
</evidence>
<evidence type="ECO:0000313" key="6">
    <source>
        <dbReference type="EMBL" id="OGY94043.1"/>
    </source>
</evidence>
<feature type="transmembrane region" description="Helical" evidence="5">
    <location>
        <begin position="202"/>
        <end position="220"/>
    </location>
</feature>
<evidence type="ECO:0000313" key="7">
    <source>
        <dbReference type="Proteomes" id="UP000177626"/>
    </source>
</evidence>
<dbReference type="InterPro" id="IPR051598">
    <property type="entry name" value="TSUP/Inactive_protease-like"/>
</dbReference>
<dbReference type="AlphaFoldDB" id="A0A1G2BXY0"/>
<comment type="subcellular location">
    <subcellularLocation>
        <location evidence="5">Cell membrane</location>
        <topology evidence="5">Multi-pass membrane protein</topology>
    </subcellularLocation>
    <subcellularLocation>
        <location evidence="1">Membrane</location>
        <topology evidence="1">Multi-pass membrane protein</topology>
    </subcellularLocation>
</comment>
<feature type="transmembrane region" description="Helical" evidence="5">
    <location>
        <begin position="226"/>
        <end position="244"/>
    </location>
</feature>